<accession>A0A923LRQ0</accession>
<dbReference type="Pfam" id="PF02811">
    <property type="entry name" value="PHP"/>
    <property type="match status" value="1"/>
</dbReference>
<dbReference type="InterPro" id="IPR016195">
    <property type="entry name" value="Pol/histidinol_Pase-like"/>
</dbReference>
<dbReference type="Gene3D" id="3.20.20.140">
    <property type="entry name" value="Metal-dependent hydrolases"/>
    <property type="match status" value="1"/>
</dbReference>
<protein>
    <submittedName>
        <fullName evidence="2">Phosphatase</fullName>
    </submittedName>
</protein>
<reference evidence="2" key="1">
    <citation type="submission" date="2020-08" db="EMBL/GenBank/DDBJ databases">
        <title>Genome public.</title>
        <authorList>
            <person name="Liu C."/>
            <person name="Sun Q."/>
        </authorList>
    </citation>
    <scope>NUCLEOTIDE SEQUENCE</scope>
    <source>
        <strain evidence="2">NSJ-28</strain>
    </source>
</reference>
<keyword evidence="3" id="KW-1185">Reference proteome</keyword>
<dbReference type="InterPro" id="IPR050243">
    <property type="entry name" value="PHP_phosphatase"/>
</dbReference>
<dbReference type="Proteomes" id="UP000606499">
    <property type="component" value="Unassembled WGS sequence"/>
</dbReference>
<evidence type="ECO:0000313" key="2">
    <source>
        <dbReference type="EMBL" id="MBC5724040.1"/>
    </source>
</evidence>
<dbReference type="SUPFAM" id="SSF89550">
    <property type="entry name" value="PHP domain-like"/>
    <property type="match status" value="1"/>
</dbReference>
<feature type="domain" description="Polymerase/histidinol phosphatase N-terminal" evidence="1">
    <location>
        <begin position="5"/>
        <end position="79"/>
    </location>
</feature>
<dbReference type="PANTHER" id="PTHR36928">
    <property type="entry name" value="PHOSPHATASE YCDX-RELATED"/>
    <property type="match status" value="1"/>
</dbReference>
<dbReference type="NCBIfam" id="NF006702">
    <property type="entry name" value="PRK09248.1"/>
    <property type="match status" value="1"/>
</dbReference>
<comment type="caution">
    <text evidence="2">The sequence shown here is derived from an EMBL/GenBank/DDBJ whole genome shotgun (WGS) entry which is preliminary data.</text>
</comment>
<dbReference type="InterPro" id="IPR004013">
    <property type="entry name" value="PHP_dom"/>
</dbReference>
<dbReference type="SMART" id="SM00481">
    <property type="entry name" value="POLIIIAc"/>
    <property type="match status" value="1"/>
</dbReference>
<evidence type="ECO:0000259" key="1">
    <source>
        <dbReference type="SMART" id="SM00481"/>
    </source>
</evidence>
<dbReference type="InterPro" id="IPR003141">
    <property type="entry name" value="Pol/His_phosphatase_N"/>
</dbReference>
<name>A0A923LRQ0_9FIRM</name>
<dbReference type="CDD" id="cd07437">
    <property type="entry name" value="PHP_HisPPase_Ycdx_like"/>
    <property type="match status" value="1"/>
</dbReference>
<organism evidence="2 3">
    <name type="scientific">Agathobaculum faecis</name>
    <dbReference type="NCBI Taxonomy" id="2763013"/>
    <lineage>
        <taxon>Bacteria</taxon>
        <taxon>Bacillati</taxon>
        <taxon>Bacillota</taxon>
        <taxon>Clostridia</taxon>
        <taxon>Eubacteriales</taxon>
        <taxon>Butyricicoccaceae</taxon>
        <taxon>Agathobaculum</taxon>
    </lineage>
</organism>
<dbReference type="GO" id="GO:0005829">
    <property type="term" value="C:cytosol"/>
    <property type="evidence" value="ECO:0007669"/>
    <property type="project" value="TreeGrafter"/>
</dbReference>
<dbReference type="PANTHER" id="PTHR36928:SF1">
    <property type="entry name" value="PHOSPHATASE YCDX-RELATED"/>
    <property type="match status" value="1"/>
</dbReference>
<sequence length="240" mass="26616">MHIVADLHTHTIASTHAYSTVYEMVRGAKAKGLIAIGITDHGPDMTDGPHEWHFSNLNIIPREIDGVAVIRGIEFNICPGGALDRMSEKSLEPVEFALASFHDCCFAPSTRAAHTEALEAVLHDKRVQAFGHPGNPKFDFDMEHIISQCNQYGKLVEINSNSFAIRKGSRENCTEIARLCKKYQVPIVVDSDSHIEYTVGCVDNALEMLEEIGFPEELVVNSSGERLDEYFRGRGLTLFG</sequence>
<dbReference type="AlphaFoldDB" id="A0A923LRQ0"/>
<dbReference type="GO" id="GO:0008270">
    <property type="term" value="F:zinc ion binding"/>
    <property type="evidence" value="ECO:0007669"/>
    <property type="project" value="TreeGrafter"/>
</dbReference>
<dbReference type="GO" id="GO:0042578">
    <property type="term" value="F:phosphoric ester hydrolase activity"/>
    <property type="evidence" value="ECO:0007669"/>
    <property type="project" value="TreeGrafter"/>
</dbReference>
<dbReference type="RefSeq" id="WP_054325900.1">
    <property type="nucleotide sequence ID" value="NZ_JACOPL010000001.1"/>
</dbReference>
<gene>
    <name evidence="2" type="ORF">H8S45_00940</name>
</gene>
<dbReference type="GO" id="GO:0071978">
    <property type="term" value="P:bacterial-type flagellum-dependent swarming motility"/>
    <property type="evidence" value="ECO:0007669"/>
    <property type="project" value="TreeGrafter"/>
</dbReference>
<dbReference type="EMBL" id="JACOPL010000001">
    <property type="protein sequence ID" value="MBC5724040.1"/>
    <property type="molecule type" value="Genomic_DNA"/>
</dbReference>
<evidence type="ECO:0000313" key="3">
    <source>
        <dbReference type="Proteomes" id="UP000606499"/>
    </source>
</evidence>
<proteinExistence type="predicted"/>